<dbReference type="SUPFAM" id="SSF140453">
    <property type="entry name" value="EsxAB dimer-like"/>
    <property type="match status" value="1"/>
</dbReference>
<protein>
    <recommendedName>
        <fullName evidence="3">WXG100 family type VII secretion target</fullName>
    </recommendedName>
</protein>
<evidence type="ECO:0008006" key="3">
    <source>
        <dbReference type="Google" id="ProtNLM"/>
    </source>
</evidence>
<gene>
    <name evidence="1" type="ORF">FHX40_0901</name>
</gene>
<dbReference type="AlphaFoldDB" id="A0A543IUJ2"/>
<sequence>MADRLSECQADMRILTDAADDIERTLRAVDATCSPDTWSGPAGDRFREEWAKHRSAIMAALDDARDQVQAITARVKREEEQARAAATT</sequence>
<dbReference type="Proteomes" id="UP000319213">
    <property type="component" value="Unassembled WGS sequence"/>
</dbReference>
<name>A0A543IUJ2_9ACTN</name>
<dbReference type="Gene3D" id="1.10.287.1060">
    <property type="entry name" value="ESAT-6-like"/>
    <property type="match status" value="1"/>
</dbReference>
<accession>A0A543IUJ2</accession>
<comment type="caution">
    <text evidence="1">The sequence shown here is derived from an EMBL/GenBank/DDBJ whole genome shotgun (WGS) entry which is preliminary data.</text>
</comment>
<evidence type="ECO:0000313" key="2">
    <source>
        <dbReference type="Proteomes" id="UP000319213"/>
    </source>
</evidence>
<proteinExistence type="predicted"/>
<evidence type="ECO:0000313" key="1">
    <source>
        <dbReference type="EMBL" id="TQM74235.1"/>
    </source>
</evidence>
<dbReference type="RefSeq" id="WP_142258436.1">
    <property type="nucleotide sequence ID" value="NZ_BMPV01000006.1"/>
</dbReference>
<dbReference type="InterPro" id="IPR036689">
    <property type="entry name" value="ESAT-6-like_sf"/>
</dbReference>
<organism evidence="1 2">
    <name type="scientific">Thermopolyspora flexuosa</name>
    <dbReference type="NCBI Taxonomy" id="103836"/>
    <lineage>
        <taxon>Bacteria</taxon>
        <taxon>Bacillati</taxon>
        <taxon>Actinomycetota</taxon>
        <taxon>Actinomycetes</taxon>
        <taxon>Streptosporangiales</taxon>
        <taxon>Streptosporangiaceae</taxon>
        <taxon>Thermopolyspora</taxon>
    </lineage>
</organism>
<dbReference type="OrthoDB" id="5244663at2"/>
<keyword evidence="2" id="KW-1185">Reference proteome</keyword>
<dbReference type="EMBL" id="VFPQ01000001">
    <property type="protein sequence ID" value="TQM74235.1"/>
    <property type="molecule type" value="Genomic_DNA"/>
</dbReference>
<reference evidence="1 2" key="1">
    <citation type="submission" date="2019-06" db="EMBL/GenBank/DDBJ databases">
        <title>Sequencing the genomes of 1000 actinobacteria strains.</title>
        <authorList>
            <person name="Klenk H.-P."/>
        </authorList>
    </citation>
    <scope>NUCLEOTIDE SEQUENCE [LARGE SCALE GENOMIC DNA]</scope>
    <source>
        <strain evidence="1 2">DSM 43186</strain>
    </source>
</reference>